<dbReference type="PANTHER" id="PTHR35535">
    <property type="entry name" value="HEAT SHOCK PROTEIN HSLJ"/>
    <property type="match status" value="1"/>
</dbReference>
<dbReference type="PROSITE" id="PS51257">
    <property type="entry name" value="PROKAR_LIPOPROTEIN"/>
    <property type="match status" value="1"/>
</dbReference>
<feature type="signal peptide" evidence="1">
    <location>
        <begin position="1"/>
        <end position="19"/>
    </location>
</feature>
<protein>
    <submittedName>
        <fullName evidence="3">META domain-containing protein</fullName>
    </submittedName>
</protein>
<evidence type="ECO:0000259" key="2">
    <source>
        <dbReference type="Pfam" id="PF03724"/>
    </source>
</evidence>
<keyword evidence="1" id="KW-0732">Signal</keyword>
<name>A0ABR8Y8F0_9BACT</name>
<dbReference type="EMBL" id="JACSPP010000021">
    <property type="protein sequence ID" value="MBD8040488.1"/>
    <property type="molecule type" value="Genomic_DNA"/>
</dbReference>
<keyword evidence="4" id="KW-1185">Reference proteome</keyword>
<organism evidence="3 4">
    <name type="scientific">Phocaeicola intestinalis</name>
    <dbReference type="NCBI Taxonomy" id="2762212"/>
    <lineage>
        <taxon>Bacteria</taxon>
        <taxon>Pseudomonadati</taxon>
        <taxon>Bacteroidota</taxon>
        <taxon>Bacteroidia</taxon>
        <taxon>Bacteroidales</taxon>
        <taxon>Bacteroidaceae</taxon>
        <taxon>Phocaeicola</taxon>
    </lineage>
</organism>
<feature type="chain" id="PRO_5046934823" evidence="1">
    <location>
        <begin position="20"/>
        <end position="269"/>
    </location>
</feature>
<gene>
    <name evidence="3" type="ORF">H9625_08570</name>
</gene>
<proteinExistence type="predicted"/>
<dbReference type="InterPro" id="IPR053147">
    <property type="entry name" value="Hsp_HslJ-like"/>
</dbReference>
<dbReference type="Pfam" id="PF03724">
    <property type="entry name" value="META"/>
    <property type="match status" value="2"/>
</dbReference>
<reference evidence="3 4" key="1">
    <citation type="submission" date="2020-08" db="EMBL/GenBank/DDBJ databases">
        <title>A Genomic Blueprint of the Chicken Gut Microbiome.</title>
        <authorList>
            <person name="Gilroy R."/>
            <person name="Ravi A."/>
            <person name="Getino M."/>
            <person name="Pursley I."/>
            <person name="Horton D.L."/>
            <person name="Alikhan N.-F."/>
            <person name="Baker D."/>
            <person name="Gharbi K."/>
            <person name="Hall N."/>
            <person name="Watson M."/>
            <person name="Adriaenssens E.M."/>
            <person name="Foster-Nyarko E."/>
            <person name="Jarju S."/>
            <person name="Secka A."/>
            <person name="Antonio M."/>
            <person name="Oren A."/>
            <person name="Chaudhuri R."/>
            <person name="La Ragione R.M."/>
            <person name="Hildebrand F."/>
            <person name="Pallen M.J."/>
        </authorList>
    </citation>
    <scope>NUCLEOTIDE SEQUENCE [LARGE SCALE GENOMIC DNA]</scope>
    <source>
        <strain evidence="3 4">Sa1CVN1</strain>
    </source>
</reference>
<comment type="caution">
    <text evidence="3">The sequence shown here is derived from an EMBL/GenBank/DDBJ whole genome shotgun (WGS) entry which is preliminary data.</text>
</comment>
<dbReference type="Gene3D" id="2.40.128.270">
    <property type="match status" value="2"/>
</dbReference>
<evidence type="ECO:0000313" key="4">
    <source>
        <dbReference type="Proteomes" id="UP000620874"/>
    </source>
</evidence>
<dbReference type="InterPro" id="IPR038670">
    <property type="entry name" value="HslJ-like_sf"/>
</dbReference>
<dbReference type="Proteomes" id="UP000620874">
    <property type="component" value="Unassembled WGS sequence"/>
</dbReference>
<sequence length="269" mass="29140">MKKVVLKAAVLLCAGIGMSACKSSKQAVQPIDLTGEWNIVTVNGDKINAANTPFIGLDMKEKRVYGNAGCNRMTGSFEIDSLHPGKIQFGQIGTTRMMCPDIETESKVLQALDNVTGYTETDQGLSLTDAEGKALMTLEKRQLPAFSINDLNGEWIVSAIGNTQLGKTENTPFLAFDIEQKRVHGNAGCNVINGSFSQEEGKDNSLKFSQMISTMMACPDMETERQILEALSKVNSFSSSQDQTLALLDENGTEILTLTRNTGEKLSGN</sequence>
<dbReference type="InterPro" id="IPR005184">
    <property type="entry name" value="DUF306_Meta_HslJ"/>
</dbReference>
<dbReference type="RefSeq" id="WP_191763912.1">
    <property type="nucleotide sequence ID" value="NZ_JACSPP010000021.1"/>
</dbReference>
<evidence type="ECO:0000256" key="1">
    <source>
        <dbReference type="SAM" id="SignalP"/>
    </source>
</evidence>
<accession>A0ABR8Y8F0</accession>
<feature type="domain" description="DUF306" evidence="2">
    <location>
        <begin position="33"/>
        <end position="138"/>
    </location>
</feature>
<feature type="domain" description="DUF306" evidence="2">
    <location>
        <begin position="152"/>
        <end position="258"/>
    </location>
</feature>
<dbReference type="PANTHER" id="PTHR35535:SF1">
    <property type="entry name" value="HEAT SHOCK PROTEIN HSLJ"/>
    <property type="match status" value="1"/>
</dbReference>
<evidence type="ECO:0000313" key="3">
    <source>
        <dbReference type="EMBL" id="MBD8040488.1"/>
    </source>
</evidence>